<evidence type="ECO:0000313" key="3">
    <source>
        <dbReference type="EMBL" id="WTU72513.1"/>
    </source>
</evidence>
<feature type="transmembrane region" description="Helical" evidence="2">
    <location>
        <begin position="6"/>
        <end position="31"/>
    </location>
</feature>
<proteinExistence type="predicted"/>
<gene>
    <name evidence="3" type="ORF">OG327_03710</name>
</gene>
<organism evidence="3">
    <name type="scientific">Streptomyces sp. NBC_00049</name>
    <dbReference type="NCBI Taxonomy" id="2903617"/>
    <lineage>
        <taxon>Bacteria</taxon>
        <taxon>Bacillati</taxon>
        <taxon>Actinomycetota</taxon>
        <taxon>Actinomycetes</taxon>
        <taxon>Kitasatosporales</taxon>
        <taxon>Streptomycetaceae</taxon>
        <taxon>Streptomyces</taxon>
    </lineage>
</organism>
<reference evidence="3" key="1">
    <citation type="submission" date="2022-10" db="EMBL/GenBank/DDBJ databases">
        <title>The complete genomes of actinobacterial strains from the NBC collection.</title>
        <authorList>
            <person name="Joergensen T.S."/>
            <person name="Alvarez Arevalo M."/>
            <person name="Sterndorff E.B."/>
            <person name="Faurdal D."/>
            <person name="Vuksanovic O."/>
            <person name="Mourched A.-S."/>
            <person name="Charusanti P."/>
            <person name="Shaw S."/>
            <person name="Blin K."/>
            <person name="Weber T."/>
        </authorList>
    </citation>
    <scope>NUCLEOTIDE SEQUENCE</scope>
    <source>
        <strain evidence="3">NBC_00049</strain>
    </source>
</reference>
<protein>
    <recommendedName>
        <fullName evidence="4">Secreted protein</fullName>
    </recommendedName>
</protein>
<keyword evidence="2" id="KW-0472">Membrane</keyword>
<feature type="region of interest" description="Disordered" evidence="1">
    <location>
        <begin position="44"/>
        <end position="73"/>
    </location>
</feature>
<dbReference type="EMBL" id="CP108264">
    <property type="protein sequence ID" value="WTU72513.1"/>
    <property type="molecule type" value="Genomic_DNA"/>
</dbReference>
<keyword evidence="2" id="KW-0812">Transmembrane</keyword>
<name>A0AAU2JJU9_9ACTN</name>
<dbReference type="AlphaFoldDB" id="A0AAU2JJU9"/>
<accession>A0AAU2JJU9</accession>
<sequence length="73" mass="7781">MKRRTFAATFAVQLVSTHLVCVSLPGGWLLFRFVEMPAMRHFGRAGPRTRPAPEAAGEASATPVPAGIGSRTS</sequence>
<evidence type="ECO:0000256" key="1">
    <source>
        <dbReference type="SAM" id="MobiDB-lite"/>
    </source>
</evidence>
<keyword evidence="2" id="KW-1133">Transmembrane helix</keyword>
<evidence type="ECO:0008006" key="4">
    <source>
        <dbReference type="Google" id="ProtNLM"/>
    </source>
</evidence>
<evidence type="ECO:0000256" key="2">
    <source>
        <dbReference type="SAM" id="Phobius"/>
    </source>
</evidence>